<evidence type="ECO:0000259" key="1">
    <source>
        <dbReference type="Pfam" id="PF00248"/>
    </source>
</evidence>
<dbReference type="Proteomes" id="UP000056090">
    <property type="component" value="Chromosome"/>
</dbReference>
<dbReference type="InterPro" id="IPR036812">
    <property type="entry name" value="NAD(P)_OxRdtase_dom_sf"/>
</dbReference>
<reference evidence="3 5" key="2">
    <citation type="journal article" date="2018" name="Nat. Biotechnol.">
        <title>A standardized bacterial taxonomy based on genome phylogeny substantially revises the tree of life.</title>
        <authorList>
            <person name="Parks D.H."/>
            <person name="Chuvochina M."/>
            <person name="Waite D.W."/>
            <person name="Rinke C."/>
            <person name="Skarshewski A."/>
            <person name="Chaumeil P.A."/>
            <person name="Hugenholtz P."/>
        </authorList>
    </citation>
    <scope>NUCLEOTIDE SEQUENCE [LARGE SCALE GENOMIC DNA]</scope>
    <source>
        <strain evidence="3">UBA11621</strain>
    </source>
</reference>
<dbReference type="KEGG" id="aal:EP13_17335"/>
<dbReference type="OrthoDB" id="9768793at2"/>
<name>A0A075P3A8_9ALTE</name>
<dbReference type="PATRIC" id="fig|589873.4.peg.3924"/>
<dbReference type="Gene3D" id="3.20.20.100">
    <property type="entry name" value="NADP-dependent oxidoreductase domain"/>
    <property type="match status" value="1"/>
</dbReference>
<dbReference type="GO" id="GO:0005829">
    <property type="term" value="C:cytosol"/>
    <property type="evidence" value="ECO:0007669"/>
    <property type="project" value="TreeGrafter"/>
</dbReference>
<dbReference type="GeneID" id="78256644"/>
<feature type="domain" description="NADP-dependent oxidoreductase" evidence="1">
    <location>
        <begin position="10"/>
        <end position="304"/>
    </location>
</feature>
<dbReference type="KEGG" id="aaus:EP12_18100"/>
<dbReference type="EMBL" id="CP008849">
    <property type="protein sequence ID" value="AIG00302.1"/>
    <property type="molecule type" value="Genomic_DNA"/>
</dbReference>
<evidence type="ECO:0000313" key="4">
    <source>
        <dbReference type="Proteomes" id="UP000056090"/>
    </source>
</evidence>
<dbReference type="Pfam" id="PF00248">
    <property type="entry name" value="Aldo_ket_red"/>
    <property type="match status" value="1"/>
</dbReference>
<keyword evidence="4" id="KW-1185">Reference proteome</keyword>
<evidence type="ECO:0000313" key="5">
    <source>
        <dbReference type="Proteomes" id="UP000264779"/>
    </source>
</evidence>
<reference evidence="2 4" key="1">
    <citation type="submission" date="2014-06" db="EMBL/GenBank/DDBJ databases">
        <title>Genomes of Alteromonas australica, a world apart.</title>
        <authorList>
            <person name="Gonzaga A."/>
            <person name="Lopez-Perez M."/>
            <person name="Rodriguez-Valera F."/>
        </authorList>
    </citation>
    <scope>NUCLEOTIDE SEQUENCE [LARGE SCALE GENOMIC DNA]</scope>
    <source>
        <strain evidence="2 4">H 17</strain>
    </source>
</reference>
<accession>A0A075P3A8</accession>
<dbReference type="Proteomes" id="UP000264779">
    <property type="component" value="Unassembled WGS sequence"/>
</dbReference>
<dbReference type="SUPFAM" id="SSF51430">
    <property type="entry name" value="NAD(P)-linked oxidoreductase"/>
    <property type="match status" value="1"/>
</dbReference>
<dbReference type="EMBL" id="DONK01000186">
    <property type="protein sequence ID" value="HBU52037.1"/>
    <property type="molecule type" value="Genomic_DNA"/>
</dbReference>
<protein>
    <submittedName>
        <fullName evidence="2">Aldo/keto reductase</fullName>
    </submittedName>
</protein>
<dbReference type="PANTHER" id="PTHR43364">
    <property type="entry name" value="NADH-SPECIFIC METHYLGLYOXAL REDUCTASE-RELATED"/>
    <property type="match status" value="1"/>
</dbReference>
<sequence length="316" mass="35199">MQTYFPEASRLIYGCMGLGGGWNDIAATNDDVKQAQSVIEKALELNINVFDHADIYTFGKAETVFGNVLRDSPALKEQMVLQSKCAIRFEDDMGPKRYDFSAKWISSSVEGILSRLHIEQLDILLLHRPDPLMELEEVAQTLALLQQQGKIKHVGVSNMHSHQMAYLQSALSTPIVANQLEMSLAFRDWLEDGVTTNSPANRHSGYAPGTLEYCMMNNVQLQAWGSLAQGKYTGAATQNEMEAATAALVNQLAAEYTTSPEAIVLAWLMRHPANIQPVLGTTNLSRLTACEQANRTHLSREHWYKLWETARGTEMP</sequence>
<gene>
    <name evidence="3" type="ORF">DEB45_12320</name>
    <name evidence="2" type="ORF">EP13_17335</name>
</gene>
<evidence type="ECO:0000313" key="3">
    <source>
        <dbReference type="EMBL" id="HBU52037.1"/>
    </source>
</evidence>
<proteinExistence type="predicted"/>
<dbReference type="AlphaFoldDB" id="A0A075P3A8"/>
<dbReference type="KEGG" id="aaus:EP12_01865"/>
<dbReference type="InterPro" id="IPR023210">
    <property type="entry name" value="NADP_OxRdtase_dom"/>
</dbReference>
<organism evidence="2 4">
    <name type="scientific">Alteromonas australica</name>
    <dbReference type="NCBI Taxonomy" id="589873"/>
    <lineage>
        <taxon>Bacteria</taxon>
        <taxon>Pseudomonadati</taxon>
        <taxon>Pseudomonadota</taxon>
        <taxon>Gammaproteobacteria</taxon>
        <taxon>Alteromonadales</taxon>
        <taxon>Alteromonadaceae</taxon>
        <taxon>Alteromonas/Salinimonas group</taxon>
        <taxon>Alteromonas</taxon>
    </lineage>
</organism>
<dbReference type="eggNOG" id="COG4989">
    <property type="taxonomic scope" value="Bacteria"/>
</dbReference>
<dbReference type="PANTHER" id="PTHR43364:SF1">
    <property type="entry name" value="OXIDOREDUCTASE YDHF"/>
    <property type="match status" value="1"/>
</dbReference>
<dbReference type="RefSeq" id="WP_044058312.1">
    <property type="nucleotide sequence ID" value="NZ_CALBIY010000062.1"/>
</dbReference>
<dbReference type="InterPro" id="IPR050523">
    <property type="entry name" value="AKR_Detox_Biosynth"/>
</dbReference>
<evidence type="ECO:0000313" key="2">
    <source>
        <dbReference type="EMBL" id="AIG00302.1"/>
    </source>
</evidence>
<dbReference type="CDD" id="cd19092">
    <property type="entry name" value="AKR_BsYcsN_EcYdhF-like"/>
    <property type="match status" value="1"/>
</dbReference>